<gene>
    <name evidence="1" type="ORF">N783_04755</name>
</gene>
<reference evidence="1 2" key="1">
    <citation type="submission" date="2013-08" db="EMBL/GenBank/DDBJ databases">
        <authorList>
            <person name="Huang J."/>
            <person name="Wang G."/>
        </authorList>
    </citation>
    <scope>NUCLEOTIDE SEQUENCE [LARGE SCALE GENOMIC DNA]</scope>
    <source>
        <strain evidence="1 2">BH030004</strain>
    </source>
</reference>
<comment type="caution">
    <text evidence="1">The sequence shown here is derived from an EMBL/GenBank/DDBJ whole genome shotgun (WGS) entry which is preliminary data.</text>
</comment>
<dbReference type="Proteomes" id="UP000030403">
    <property type="component" value="Unassembled WGS sequence"/>
</dbReference>
<evidence type="ECO:0000313" key="1">
    <source>
        <dbReference type="EMBL" id="KGX89695.1"/>
    </source>
</evidence>
<dbReference type="AlphaFoldDB" id="A0A0A5GEZ6"/>
<protein>
    <submittedName>
        <fullName evidence="1">Uncharacterized protein</fullName>
    </submittedName>
</protein>
<evidence type="ECO:0000313" key="2">
    <source>
        <dbReference type="Proteomes" id="UP000030403"/>
    </source>
</evidence>
<organism evidence="1 2">
    <name type="scientific">Pontibacillus marinus BH030004 = DSM 16465</name>
    <dbReference type="NCBI Taxonomy" id="1385511"/>
    <lineage>
        <taxon>Bacteria</taxon>
        <taxon>Bacillati</taxon>
        <taxon>Bacillota</taxon>
        <taxon>Bacilli</taxon>
        <taxon>Bacillales</taxon>
        <taxon>Bacillaceae</taxon>
        <taxon>Pontibacillus</taxon>
    </lineage>
</organism>
<dbReference type="RefSeq" id="WP_154657336.1">
    <property type="nucleotide sequence ID" value="NZ_AULJ01000031.1"/>
</dbReference>
<dbReference type="EMBL" id="AVPF01000013">
    <property type="protein sequence ID" value="KGX89695.1"/>
    <property type="molecule type" value="Genomic_DNA"/>
</dbReference>
<proteinExistence type="predicted"/>
<sequence>MKKVLVSILVILLLAGGSSFLVNGNNSNLYQAGDMVVEPNSDEEDYPRV</sequence>
<keyword evidence="2" id="KW-1185">Reference proteome</keyword>
<name>A0A0A5GEZ6_9BACI</name>
<accession>A0A0A5GEZ6</accession>
<dbReference type="STRING" id="1385511.GCA_000425225_02442"/>